<protein>
    <submittedName>
        <fullName evidence="1">Uncharacterized protein</fullName>
    </submittedName>
</protein>
<proteinExistence type="predicted"/>
<sequence>MSSKTRTLVLAFYTEGRFHLSFT</sequence>
<dbReference type="AlphaFoldDB" id="A0A0E9VEY8"/>
<reference evidence="1" key="2">
    <citation type="journal article" date="2015" name="Fish Shellfish Immunol.">
        <title>Early steps in the European eel (Anguilla anguilla)-Vibrio vulnificus interaction in the gills: Role of the RtxA13 toxin.</title>
        <authorList>
            <person name="Callol A."/>
            <person name="Pajuelo D."/>
            <person name="Ebbesson L."/>
            <person name="Teles M."/>
            <person name="MacKenzie S."/>
            <person name="Amaro C."/>
        </authorList>
    </citation>
    <scope>NUCLEOTIDE SEQUENCE</scope>
</reference>
<evidence type="ECO:0000313" key="1">
    <source>
        <dbReference type="EMBL" id="JAH76571.1"/>
    </source>
</evidence>
<organism evidence="1">
    <name type="scientific">Anguilla anguilla</name>
    <name type="common">European freshwater eel</name>
    <name type="synonym">Muraena anguilla</name>
    <dbReference type="NCBI Taxonomy" id="7936"/>
    <lineage>
        <taxon>Eukaryota</taxon>
        <taxon>Metazoa</taxon>
        <taxon>Chordata</taxon>
        <taxon>Craniata</taxon>
        <taxon>Vertebrata</taxon>
        <taxon>Euteleostomi</taxon>
        <taxon>Actinopterygii</taxon>
        <taxon>Neopterygii</taxon>
        <taxon>Teleostei</taxon>
        <taxon>Anguilliformes</taxon>
        <taxon>Anguillidae</taxon>
        <taxon>Anguilla</taxon>
    </lineage>
</organism>
<accession>A0A0E9VEY8</accession>
<name>A0A0E9VEY8_ANGAN</name>
<reference evidence="1" key="1">
    <citation type="submission" date="2014-11" db="EMBL/GenBank/DDBJ databases">
        <authorList>
            <person name="Amaro Gonzalez C."/>
        </authorList>
    </citation>
    <scope>NUCLEOTIDE SEQUENCE</scope>
</reference>
<dbReference type="EMBL" id="GBXM01032006">
    <property type="protein sequence ID" value="JAH76571.1"/>
    <property type="molecule type" value="Transcribed_RNA"/>
</dbReference>